<evidence type="ECO:0008006" key="3">
    <source>
        <dbReference type="Google" id="ProtNLM"/>
    </source>
</evidence>
<keyword evidence="1" id="KW-0472">Membrane</keyword>
<sequence>MSEKTKIIRPTAASRVLTAYGIFLSVMGWYGYASHNFNKAAAHSLYAGFAGGFIMLISGLAISGGTPEKGQPGYKGFMIILHLALIFVALFLFVFTIQFFRSLGPEKKSRRRLFLYNALGSAIALMWLLLTKPRKKEE</sequence>
<protein>
    <recommendedName>
        <fullName evidence="3">Cytochrome b561 domain-containing protein</fullName>
    </recommendedName>
</protein>
<dbReference type="AlphaFoldDB" id="A0A7S3JYL0"/>
<feature type="transmembrane region" description="Helical" evidence="1">
    <location>
        <begin position="44"/>
        <end position="65"/>
    </location>
</feature>
<feature type="transmembrane region" description="Helical" evidence="1">
    <location>
        <begin position="12"/>
        <end position="32"/>
    </location>
</feature>
<feature type="transmembrane region" description="Helical" evidence="1">
    <location>
        <begin position="113"/>
        <end position="130"/>
    </location>
</feature>
<feature type="transmembrane region" description="Helical" evidence="1">
    <location>
        <begin position="77"/>
        <end position="101"/>
    </location>
</feature>
<evidence type="ECO:0000256" key="1">
    <source>
        <dbReference type="SAM" id="Phobius"/>
    </source>
</evidence>
<name>A0A7S3JYL0_9STRA</name>
<dbReference type="EMBL" id="HBIJ01012508">
    <property type="protein sequence ID" value="CAE0367737.1"/>
    <property type="molecule type" value="Transcribed_RNA"/>
</dbReference>
<evidence type="ECO:0000313" key="2">
    <source>
        <dbReference type="EMBL" id="CAE0367737.1"/>
    </source>
</evidence>
<keyword evidence="1" id="KW-0812">Transmembrane</keyword>
<proteinExistence type="predicted"/>
<accession>A0A7S3JYL0</accession>
<reference evidence="2" key="1">
    <citation type="submission" date="2021-01" db="EMBL/GenBank/DDBJ databases">
        <authorList>
            <person name="Corre E."/>
            <person name="Pelletier E."/>
            <person name="Niang G."/>
            <person name="Scheremetjew M."/>
            <person name="Finn R."/>
            <person name="Kale V."/>
            <person name="Holt S."/>
            <person name="Cochrane G."/>
            <person name="Meng A."/>
            <person name="Brown T."/>
            <person name="Cohen L."/>
        </authorList>
    </citation>
    <scope>NUCLEOTIDE SEQUENCE</scope>
    <source>
        <strain evidence="2">CCMP1510</strain>
    </source>
</reference>
<gene>
    <name evidence="2" type="ORF">ALAG00032_LOCUS8494</name>
</gene>
<organism evidence="2">
    <name type="scientific">Aureoumbra lagunensis</name>
    <dbReference type="NCBI Taxonomy" id="44058"/>
    <lineage>
        <taxon>Eukaryota</taxon>
        <taxon>Sar</taxon>
        <taxon>Stramenopiles</taxon>
        <taxon>Ochrophyta</taxon>
        <taxon>Pelagophyceae</taxon>
        <taxon>Pelagomonadales</taxon>
        <taxon>Aureoumbra</taxon>
    </lineage>
</organism>
<keyword evidence="1" id="KW-1133">Transmembrane helix</keyword>